<dbReference type="Proteomes" id="UP000198977">
    <property type="component" value="Unassembled WGS sequence"/>
</dbReference>
<evidence type="ECO:0000313" key="2">
    <source>
        <dbReference type="Proteomes" id="UP000198977"/>
    </source>
</evidence>
<sequence length="197" mass="21932">MKHGPARSNLQSITKTDLAQHLNVDQTSVANIATVVGLQTVAGRYPWRRIWRMVHKTEGVFLKEHHAALAACGSPILDEIESLEEKLKEPLWKFPQMARALGHKPDTFAKALREGRKTLPITQLNFGPRMRFYRPLEVLLWRDEGILLDLPESVQFVAAETQTAIDTGTVSRSAAPQNNAEKSLFGSFASEKMSSAG</sequence>
<protein>
    <submittedName>
        <fullName evidence="1">Uncharacterized protein</fullName>
    </submittedName>
</protein>
<gene>
    <name evidence="1" type="ORF">SAMN04488523_11651</name>
</gene>
<dbReference type="RefSeq" id="WP_093925166.1">
    <property type="nucleotide sequence ID" value="NZ_FOMW01000016.1"/>
</dbReference>
<dbReference type="AlphaFoldDB" id="A0A1I2FN12"/>
<proteinExistence type="predicted"/>
<organism evidence="1 2">
    <name type="scientific">Sulfitobacter brevis</name>
    <dbReference type="NCBI Taxonomy" id="74348"/>
    <lineage>
        <taxon>Bacteria</taxon>
        <taxon>Pseudomonadati</taxon>
        <taxon>Pseudomonadota</taxon>
        <taxon>Alphaproteobacteria</taxon>
        <taxon>Rhodobacterales</taxon>
        <taxon>Roseobacteraceae</taxon>
        <taxon>Sulfitobacter</taxon>
    </lineage>
</organism>
<accession>A0A1I2FN12</accession>
<dbReference type="OrthoDB" id="7849407at2"/>
<keyword evidence="2" id="KW-1185">Reference proteome</keyword>
<dbReference type="EMBL" id="FOMW01000016">
    <property type="protein sequence ID" value="SFF06168.1"/>
    <property type="molecule type" value="Genomic_DNA"/>
</dbReference>
<dbReference type="STRING" id="74348.SAMN04488523_11651"/>
<name>A0A1I2FN12_9RHOB</name>
<evidence type="ECO:0000313" key="1">
    <source>
        <dbReference type="EMBL" id="SFF06168.1"/>
    </source>
</evidence>
<reference evidence="1 2" key="1">
    <citation type="submission" date="2016-10" db="EMBL/GenBank/DDBJ databases">
        <authorList>
            <person name="de Groot N.N."/>
        </authorList>
    </citation>
    <scope>NUCLEOTIDE SEQUENCE [LARGE SCALE GENOMIC DNA]</scope>
    <source>
        <strain evidence="1 2">DSM 11443</strain>
    </source>
</reference>